<dbReference type="InterPro" id="IPR003968">
    <property type="entry name" value="K_chnl_volt-dep_Kv"/>
</dbReference>
<reference evidence="20" key="1">
    <citation type="submission" date="2025-08" db="UniProtKB">
        <authorList>
            <consortium name="RefSeq"/>
        </authorList>
    </citation>
    <scope>IDENTIFICATION</scope>
</reference>
<keyword evidence="13 17" id="KW-0472">Membrane</keyword>
<feature type="transmembrane region" description="Helical" evidence="17">
    <location>
        <begin position="358"/>
        <end position="378"/>
    </location>
</feature>
<accession>A0ABM4CGM3</accession>
<evidence type="ECO:0000256" key="4">
    <source>
        <dbReference type="ARBA" id="ARBA00022448"/>
    </source>
</evidence>
<evidence type="ECO:0000256" key="3">
    <source>
        <dbReference type="ARBA" id="ARBA00007526"/>
    </source>
</evidence>
<keyword evidence="4" id="KW-0813">Transport</keyword>
<evidence type="ECO:0000313" key="19">
    <source>
        <dbReference type="Proteomes" id="UP001652625"/>
    </source>
</evidence>
<feature type="domain" description="Ion transport" evidence="18">
    <location>
        <begin position="280"/>
        <end position="517"/>
    </location>
</feature>
<dbReference type="Proteomes" id="UP001652625">
    <property type="component" value="Chromosome 09"/>
</dbReference>
<evidence type="ECO:0000259" key="18">
    <source>
        <dbReference type="Pfam" id="PF00520"/>
    </source>
</evidence>
<keyword evidence="16" id="KW-0407">Ion channel</keyword>
<organism evidence="19 20">
    <name type="scientific">Hydra vulgaris</name>
    <name type="common">Hydra</name>
    <name type="synonym">Hydra attenuata</name>
    <dbReference type="NCBI Taxonomy" id="6087"/>
    <lineage>
        <taxon>Eukaryota</taxon>
        <taxon>Metazoa</taxon>
        <taxon>Cnidaria</taxon>
        <taxon>Hydrozoa</taxon>
        <taxon>Hydroidolina</taxon>
        <taxon>Anthoathecata</taxon>
        <taxon>Aplanulata</taxon>
        <taxon>Hydridae</taxon>
        <taxon>Hydra</taxon>
    </lineage>
</organism>
<evidence type="ECO:0000256" key="10">
    <source>
        <dbReference type="ARBA" id="ARBA00022989"/>
    </source>
</evidence>
<keyword evidence="6 17" id="KW-0812">Transmembrane</keyword>
<dbReference type="RefSeq" id="XP_065660869.1">
    <property type="nucleotide sequence ID" value="XM_065804797.1"/>
</dbReference>
<protein>
    <submittedName>
        <fullName evidence="20">Potassium voltage-gated channel subfamily D member 3 isoform X3</fullName>
    </submittedName>
</protein>
<evidence type="ECO:0000256" key="7">
    <source>
        <dbReference type="ARBA" id="ARBA00022826"/>
    </source>
</evidence>
<feature type="transmembrane region" description="Helical" evidence="17">
    <location>
        <begin position="281"/>
        <end position="299"/>
    </location>
</feature>
<dbReference type="InterPro" id="IPR038566">
    <property type="entry name" value="Mediator_Med6_sf"/>
</dbReference>
<keyword evidence="11" id="KW-0805">Transcription regulation</keyword>
<dbReference type="PANTHER" id="PTHR11537">
    <property type="entry name" value="VOLTAGE-GATED POTASSIUM CHANNEL"/>
    <property type="match status" value="1"/>
</dbReference>
<comment type="similarity">
    <text evidence="3">Belongs to the Mediator complex subunit 6 family.</text>
</comment>
<comment type="subcellular location">
    <subcellularLocation>
        <location evidence="2">Membrane</location>
        <topology evidence="2">Multi-pass membrane protein</topology>
    </subcellularLocation>
    <subcellularLocation>
        <location evidence="1">Nucleus</location>
    </subcellularLocation>
</comment>
<keyword evidence="12" id="KW-0406">Ion transport</keyword>
<keyword evidence="15" id="KW-0539">Nucleus</keyword>
<keyword evidence="19" id="KW-1185">Reference proteome</keyword>
<evidence type="ECO:0000256" key="6">
    <source>
        <dbReference type="ARBA" id="ARBA00022692"/>
    </source>
</evidence>
<feature type="transmembrane region" description="Helical" evidence="17">
    <location>
        <begin position="454"/>
        <end position="474"/>
    </location>
</feature>
<keyword evidence="8" id="KW-0851">Voltage-gated channel</keyword>
<evidence type="ECO:0000256" key="12">
    <source>
        <dbReference type="ARBA" id="ARBA00023065"/>
    </source>
</evidence>
<dbReference type="InterPro" id="IPR028325">
    <property type="entry name" value="VG_K_chnl"/>
</dbReference>
<evidence type="ECO:0000256" key="5">
    <source>
        <dbReference type="ARBA" id="ARBA00022538"/>
    </source>
</evidence>
<dbReference type="PRINTS" id="PR01491">
    <property type="entry name" value="KVCHANNEL"/>
</dbReference>
<sequence>MMAVCSADNKFAISWHDSAWLPILNSENVLDYFCQRSNTFYDKTCNNEHIKMQRLDPSQLQFMSGVEYQLIHSQDPILYIIRKQMRYSQTQATPLAFYYILAGVVYQAPDIGSLINSKLLSSVHQLQSAFAEARSYARYNPSKGYWWQFTEESKTKGSVIKKTTKPGSVFQRQRVDLLLSDLVEKYPPRLAKASAVKVENNSELHFSPNDCYEAFTDELLFFRIPTTELAFCCGDYYFQYKSVQKKDEVNKIDTNQNKPKTFREKCWLFCEVPTYSIPAKAFYIVSCLVIVFTMITMSAETVQCEKMLNNTVVQDKCGAVFTQLFFKLDSFCVSFFILEYLLRVYSAPNRLSYIKSPISFIDVLAIAPFFILLVQSYINIKNKTANNILAALPSIRIVRVFKLARYSQQLRQLIAALVHSIKELGFIVFVYCVVVVLFATIIYYAENFRRQSKVFYSIPEAMWFTVVTTTTLGYGDVVPETIQGRLIGALCCLMGVLVIALPVPIIQMKANSIDEESE</sequence>
<evidence type="ECO:0000256" key="16">
    <source>
        <dbReference type="ARBA" id="ARBA00023303"/>
    </source>
</evidence>
<name>A0ABM4CGM3_HYDVU</name>
<evidence type="ECO:0000313" key="20">
    <source>
        <dbReference type="RefSeq" id="XP_065660869.1"/>
    </source>
</evidence>
<evidence type="ECO:0000256" key="13">
    <source>
        <dbReference type="ARBA" id="ARBA00023136"/>
    </source>
</evidence>
<gene>
    <name evidence="20" type="primary">LOC100198075</name>
</gene>
<feature type="transmembrane region" description="Helical" evidence="17">
    <location>
        <begin position="320"/>
        <end position="338"/>
    </location>
</feature>
<dbReference type="Gene3D" id="1.20.120.350">
    <property type="entry name" value="Voltage-gated potassium channels. Chain C"/>
    <property type="match status" value="1"/>
</dbReference>
<feature type="transmembrane region" description="Helical" evidence="17">
    <location>
        <begin position="486"/>
        <end position="506"/>
    </location>
</feature>
<evidence type="ECO:0000256" key="2">
    <source>
        <dbReference type="ARBA" id="ARBA00004141"/>
    </source>
</evidence>
<keyword evidence="14" id="KW-0804">Transcription</keyword>
<keyword evidence="10 17" id="KW-1133">Transmembrane helix</keyword>
<dbReference type="PANTHER" id="PTHR11537:SF105">
    <property type="entry name" value="POTASSIUM VOLTAGE-GATED CHANNEL PROTEIN SHAL"/>
    <property type="match status" value="1"/>
</dbReference>
<dbReference type="SUPFAM" id="SSF81324">
    <property type="entry name" value="Voltage-gated potassium channels"/>
    <property type="match status" value="1"/>
</dbReference>
<dbReference type="InterPro" id="IPR005821">
    <property type="entry name" value="Ion_trans_dom"/>
</dbReference>
<dbReference type="GeneID" id="100198075"/>
<feature type="transmembrane region" description="Helical" evidence="17">
    <location>
        <begin position="424"/>
        <end position="445"/>
    </location>
</feature>
<dbReference type="Gene3D" id="3.10.450.580">
    <property type="entry name" value="Mediator complex, subunit Med6"/>
    <property type="match status" value="1"/>
</dbReference>
<dbReference type="Gene3D" id="1.10.287.70">
    <property type="match status" value="1"/>
</dbReference>
<proteinExistence type="inferred from homology"/>
<dbReference type="InterPro" id="IPR007018">
    <property type="entry name" value="Mediator_Med6"/>
</dbReference>
<dbReference type="Pfam" id="PF04934">
    <property type="entry name" value="Med6"/>
    <property type="match status" value="1"/>
</dbReference>
<evidence type="ECO:0000256" key="15">
    <source>
        <dbReference type="ARBA" id="ARBA00023242"/>
    </source>
</evidence>
<evidence type="ECO:0000256" key="1">
    <source>
        <dbReference type="ARBA" id="ARBA00004123"/>
    </source>
</evidence>
<dbReference type="Pfam" id="PF00520">
    <property type="entry name" value="Ion_trans"/>
    <property type="match status" value="1"/>
</dbReference>
<dbReference type="InterPro" id="IPR027359">
    <property type="entry name" value="Volt_channel_dom_sf"/>
</dbReference>
<evidence type="ECO:0000256" key="11">
    <source>
        <dbReference type="ARBA" id="ARBA00023015"/>
    </source>
</evidence>
<keyword evidence="7" id="KW-0631">Potassium channel</keyword>
<evidence type="ECO:0000256" key="17">
    <source>
        <dbReference type="SAM" id="Phobius"/>
    </source>
</evidence>
<dbReference type="PRINTS" id="PR00169">
    <property type="entry name" value="KCHANNEL"/>
</dbReference>
<evidence type="ECO:0000256" key="14">
    <source>
        <dbReference type="ARBA" id="ARBA00023163"/>
    </source>
</evidence>
<evidence type="ECO:0000256" key="9">
    <source>
        <dbReference type="ARBA" id="ARBA00022958"/>
    </source>
</evidence>
<keyword evidence="5" id="KW-0633">Potassium transport</keyword>
<keyword evidence="9" id="KW-0630">Potassium</keyword>
<evidence type="ECO:0000256" key="8">
    <source>
        <dbReference type="ARBA" id="ARBA00022882"/>
    </source>
</evidence>